<keyword evidence="1" id="KW-0175">Coiled coil</keyword>
<proteinExistence type="predicted"/>
<reference evidence="2 3" key="1">
    <citation type="submission" date="2010-07" db="EMBL/GenBank/DDBJ databases">
        <authorList>
            <person name="Sid Ahmed O."/>
        </authorList>
    </citation>
    <scope>NUCLEOTIDE SEQUENCE [LARGE SCALE GENOMIC DNA]</scope>
    <source>
        <strain evidence="2 3">TX4248</strain>
    </source>
</reference>
<dbReference type="HOGENOM" id="CLU_156466_1_0_9"/>
<evidence type="ECO:0000256" key="1">
    <source>
        <dbReference type="SAM" id="Coils"/>
    </source>
</evidence>
<dbReference type="GO" id="GO:0016787">
    <property type="term" value="F:hydrolase activity"/>
    <property type="evidence" value="ECO:0007669"/>
    <property type="project" value="UniProtKB-KW"/>
</dbReference>
<dbReference type="AlphaFoldDB" id="A0A125W1U1"/>
<dbReference type="RefSeq" id="WP_002391201.1">
    <property type="nucleotide sequence ID" value="NZ_GL454489.1"/>
</dbReference>
<keyword evidence="2" id="KW-0378">Hydrolase</keyword>
<accession>A0A125W1U1</accession>
<evidence type="ECO:0000313" key="3">
    <source>
        <dbReference type="Proteomes" id="UP000004846"/>
    </source>
</evidence>
<dbReference type="EMBL" id="AEBR01000110">
    <property type="protein sequence ID" value="EFM81237.1"/>
    <property type="molecule type" value="Genomic_DNA"/>
</dbReference>
<gene>
    <name evidence="2" type="ORF">HMPREF9498_03176</name>
</gene>
<sequence length="107" mass="12646">MVQEVLEQIKAAEDAVEEHRQQAKMNCRLYEEQKQERLAKLRQESEEAVEKVLTDSLATQEKMLQLEKEQLLDETKRTEQALHERYEANKEQVIDSIIERVKDVYGS</sequence>
<protein>
    <submittedName>
        <fullName evidence="2">V-type ATPase, subunit F</fullName>
        <ecNumber evidence="2">3.6.3.14</ecNumber>
    </submittedName>
</protein>
<comment type="caution">
    <text evidence="2">The sequence shown here is derived from an EMBL/GenBank/DDBJ whole genome shotgun (WGS) entry which is preliminary data.</text>
</comment>
<organism evidence="2 3">
    <name type="scientific">Enterococcus faecalis TX4248</name>
    <dbReference type="NCBI Taxonomy" id="749495"/>
    <lineage>
        <taxon>Bacteria</taxon>
        <taxon>Bacillati</taxon>
        <taxon>Bacillota</taxon>
        <taxon>Bacilli</taxon>
        <taxon>Lactobacillales</taxon>
        <taxon>Enterococcaceae</taxon>
        <taxon>Enterococcus</taxon>
    </lineage>
</organism>
<dbReference type="Proteomes" id="UP000004846">
    <property type="component" value="Unassembled WGS sequence"/>
</dbReference>
<name>A0A125W1U1_ENTFL</name>
<feature type="coiled-coil region" evidence="1">
    <location>
        <begin position="2"/>
        <end position="81"/>
    </location>
</feature>
<evidence type="ECO:0000313" key="2">
    <source>
        <dbReference type="EMBL" id="EFM81237.1"/>
    </source>
</evidence>
<dbReference type="EC" id="3.6.3.14" evidence="2"/>